<dbReference type="Proteomes" id="UP000019063">
    <property type="component" value="Unassembled WGS sequence"/>
</dbReference>
<accession>W4HES9</accession>
<gene>
    <name evidence="2" type="ORF">ATO8_19839</name>
</gene>
<feature type="compositionally biased region" description="Gly residues" evidence="1">
    <location>
        <begin position="22"/>
        <end position="55"/>
    </location>
</feature>
<dbReference type="InterPro" id="IPR011049">
    <property type="entry name" value="Serralysin-like_metalloprot_C"/>
</dbReference>
<evidence type="ECO:0000313" key="3">
    <source>
        <dbReference type="Proteomes" id="UP000019063"/>
    </source>
</evidence>
<keyword evidence="3" id="KW-1185">Reference proteome</keyword>
<dbReference type="EMBL" id="AQQW01000021">
    <property type="protein sequence ID" value="ETW10883.1"/>
    <property type="molecule type" value="Genomic_DNA"/>
</dbReference>
<protein>
    <recommendedName>
        <fullName evidence="4">Capsid assembly protein</fullName>
    </recommendedName>
</protein>
<dbReference type="AlphaFoldDB" id="W4HES9"/>
<evidence type="ECO:0000256" key="1">
    <source>
        <dbReference type="SAM" id="MobiDB-lite"/>
    </source>
</evidence>
<proteinExistence type="predicted"/>
<organism evidence="2 3">
    <name type="scientific">Roseivivax marinus</name>
    <dbReference type="NCBI Taxonomy" id="1379903"/>
    <lineage>
        <taxon>Bacteria</taxon>
        <taxon>Pseudomonadati</taxon>
        <taxon>Pseudomonadota</taxon>
        <taxon>Alphaproteobacteria</taxon>
        <taxon>Rhodobacterales</taxon>
        <taxon>Roseobacteraceae</taxon>
        <taxon>Roseivivax</taxon>
    </lineage>
</organism>
<dbReference type="eggNOG" id="ENOG5033A85">
    <property type="taxonomic scope" value="Bacteria"/>
</dbReference>
<reference evidence="2 3" key="1">
    <citation type="journal article" date="2014" name="Antonie Van Leeuwenhoek">
        <title>Roseivivax atlanticus sp. nov., isolated from surface seawater of the Atlantic Ocean.</title>
        <authorList>
            <person name="Li G."/>
            <person name="Lai Q."/>
            <person name="Liu X."/>
            <person name="Sun F."/>
            <person name="Shao Z."/>
        </authorList>
    </citation>
    <scope>NUCLEOTIDE SEQUENCE [LARGE SCALE GENOMIC DNA]</scope>
    <source>
        <strain evidence="2 3">22II-s10s</strain>
    </source>
</reference>
<evidence type="ECO:0008006" key="4">
    <source>
        <dbReference type="Google" id="ProtNLM"/>
    </source>
</evidence>
<sequence length="333" mass="35891">MNPTTSLLARLMARIAFAPEDGGAGGGNDTAPAGGGDDTVPAGGGNDTAPAGGGNDTVPAGGGDDDPFAWFGDELNADDKAYLEAKNFKGPKDLYKSLRSAEKMIRGDRISGPPEDPEKHGEWLRETGLDKRLGIPEEATGYDVQAPDFDDSVKPFVNWGDERQSKVLEKAHELNMTPAQVQGMLDLYAGELAGDVQAHVTEAQADEERMQTELKREWGDAYETNLTAALEVAKESGLDENKIETMRSGGLIGSTELTKLLHEVAQFRGNDTLLGGGKGGGQMTREQAEREFKAYSEKHSKALLDRDHPEHASTFERYRELMAAAGRGSQARR</sequence>
<comment type="caution">
    <text evidence="2">The sequence shown here is derived from an EMBL/GenBank/DDBJ whole genome shotgun (WGS) entry which is preliminary data.</text>
</comment>
<evidence type="ECO:0000313" key="2">
    <source>
        <dbReference type="EMBL" id="ETW10883.1"/>
    </source>
</evidence>
<dbReference type="RefSeq" id="WP_043847140.1">
    <property type="nucleotide sequence ID" value="NZ_AQQW01000021.1"/>
</dbReference>
<name>W4HES9_9RHOB</name>
<dbReference type="STRING" id="1379903.ATO8_19839"/>
<dbReference type="SUPFAM" id="SSF51120">
    <property type="entry name" value="beta-Roll"/>
    <property type="match status" value="1"/>
</dbReference>
<feature type="region of interest" description="Disordered" evidence="1">
    <location>
        <begin position="18"/>
        <end position="71"/>
    </location>
</feature>